<dbReference type="Proteomes" id="UP001596317">
    <property type="component" value="Unassembled WGS sequence"/>
</dbReference>
<organism evidence="1 2">
    <name type="scientific">Deinococcus multiflagellatus</name>
    <dbReference type="NCBI Taxonomy" id="1656887"/>
    <lineage>
        <taxon>Bacteria</taxon>
        <taxon>Thermotogati</taxon>
        <taxon>Deinococcota</taxon>
        <taxon>Deinococci</taxon>
        <taxon>Deinococcales</taxon>
        <taxon>Deinococcaceae</taxon>
        <taxon>Deinococcus</taxon>
    </lineage>
</organism>
<keyword evidence="2" id="KW-1185">Reference proteome</keyword>
<protein>
    <submittedName>
        <fullName evidence="1">Uncharacterized protein</fullName>
    </submittedName>
</protein>
<proteinExistence type="predicted"/>
<gene>
    <name evidence="1" type="ORF">ACFP90_23955</name>
</gene>
<comment type="caution">
    <text evidence="1">The sequence shown here is derived from an EMBL/GenBank/DDBJ whole genome shotgun (WGS) entry which is preliminary data.</text>
</comment>
<accession>A0ABW1ZRI7</accession>
<dbReference type="EMBL" id="JBHSWB010000002">
    <property type="protein sequence ID" value="MFC6663104.1"/>
    <property type="molecule type" value="Genomic_DNA"/>
</dbReference>
<sequence>MSRSSKARRAAREDTHLKRRRVRLREISRALDEGLPLQLAQVRAARRLRGQTGSVPIHDQEPHLITELGLRPVLPDVCE</sequence>
<evidence type="ECO:0000313" key="1">
    <source>
        <dbReference type="EMBL" id="MFC6663104.1"/>
    </source>
</evidence>
<name>A0ABW1ZRI7_9DEIO</name>
<dbReference type="RefSeq" id="WP_224611975.1">
    <property type="nucleotide sequence ID" value="NZ_JAIQXV010000022.1"/>
</dbReference>
<reference evidence="2" key="1">
    <citation type="journal article" date="2019" name="Int. J. Syst. Evol. Microbiol.">
        <title>The Global Catalogue of Microorganisms (GCM) 10K type strain sequencing project: providing services to taxonomists for standard genome sequencing and annotation.</title>
        <authorList>
            <consortium name="The Broad Institute Genomics Platform"/>
            <consortium name="The Broad Institute Genome Sequencing Center for Infectious Disease"/>
            <person name="Wu L."/>
            <person name="Ma J."/>
        </authorList>
    </citation>
    <scope>NUCLEOTIDE SEQUENCE [LARGE SCALE GENOMIC DNA]</scope>
    <source>
        <strain evidence="2">CCUG 63830</strain>
    </source>
</reference>
<evidence type="ECO:0000313" key="2">
    <source>
        <dbReference type="Proteomes" id="UP001596317"/>
    </source>
</evidence>